<dbReference type="Gene3D" id="3.30.70.2970">
    <property type="entry name" value="Protein of unknown function (DUF541), domain 2"/>
    <property type="match status" value="1"/>
</dbReference>
<dbReference type="InterPro" id="IPR007497">
    <property type="entry name" value="SIMPL/DUF541"/>
</dbReference>
<dbReference type="Pfam" id="PF04402">
    <property type="entry name" value="SIMPL"/>
    <property type="match status" value="1"/>
</dbReference>
<evidence type="ECO:0000313" key="2">
    <source>
        <dbReference type="EMBL" id="HIU91911.1"/>
    </source>
</evidence>
<dbReference type="PIRSF" id="PIRSF029033">
    <property type="entry name" value="UCP029033"/>
    <property type="match status" value="1"/>
</dbReference>
<sequence>MKDIREIKDYQIVLLGIIIAIGAIVSTFIFAHAMVSYQKLQNQALSVTGSASKEIKSDIAVWKAYYEVRSKDLKSGYTKINADKAAVKDFLVANGMKEEDIKFTPVSSYPVYKKLSNGYDSNDVDGYRLSQNVQVSNSDVDKVTKISQDVVKLVDKNVEITSNTVDYFVSNLDQLKIEMLAQATKDAKQRAESMVKSTGSHIGVMNSAKMGVFQIVAKDSTDVSDYGIYNTTARDKKINAVVNATFTIK</sequence>
<keyword evidence="1" id="KW-1133">Transmembrane helix</keyword>
<feature type="transmembrane region" description="Helical" evidence="1">
    <location>
        <begin position="12"/>
        <end position="35"/>
    </location>
</feature>
<evidence type="ECO:0000256" key="1">
    <source>
        <dbReference type="SAM" id="Phobius"/>
    </source>
</evidence>
<dbReference type="EMBL" id="DVOD01000016">
    <property type="protein sequence ID" value="HIU91911.1"/>
    <property type="molecule type" value="Genomic_DNA"/>
</dbReference>
<accession>A0A9D1MZ23</accession>
<keyword evidence="1" id="KW-0472">Membrane</keyword>
<dbReference type="PANTHER" id="PTHR34387">
    <property type="entry name" value="SLR1258 PROTEIN"/>
    <property type="match status" value="1"/>
</dbReference>
<dbReference type="GO" id="GO:0006974">
    <property type="term" value="P:DNA damage response"/>
    <property type="evidence" value="ECO:0007669"/>
    <property type="project" value="TreeGrafter"/>
</dbReference>
<protein>
    <submittedName>
        <fullName evidence="2">SIMPL domain-containing protein</fullName>
    </submittedName>
</protein>
<comment type="caution">
    <text evidence="2">The sequence shown here is derived from an EMBL/GenBank/DDBJ whole genome shotgun (WGS) entry which is preliminary data.</text>
</comment>
<dbReference type="AlphaFoldDB" id="A0A9D1MZ23"/>
<dbReference type="PANTHER" id="PTHR34387:SF2">
    <property type="entry name" value="SLR1258 PROTEIN"/>
    <property type="match status" value="1"/>
</dbReference>
<reference evidence="2" key="1">
    <citation type="submission" date="2020-10" db="EMBL/GenBank/DDBJ databases">
        <authorList>
            <person name="Gilroy R."/>
        </authorList>
    </citation>
    <scope>NUCLEOTIDE SEQUENCE</scope>
    <source>
        <strain evidence="2">CHK154-7741</strain>
    </source>
</reference>
<organism evidence="2 3">
    <name type="scientific">Candidatus Limenecus avicola</name>
    <dbReference type="NCBI Taxonomy" id="2840847"/>
    <lineage>
        <taxon>Bacteria</taxon>
        <taxon>Bacillati</taxon>
        <taxon>Bacillota</taxon>
        <taxon>Clostridia</taxon>
        <taxon>Eubacteriales</taxon>
        <taxon>Clostridiaceae</taxon>
        <taxon>Clostridiaceae incertae sedis</taxon>
        <taxon>Candidatus Limenecus</taxon>
    </lineage>
</organism>
<name>A0A9D1MZ23_9CLOT</name>
<dbReference type="InterPro" id="IPR016907">
    <property type="entry name" value="UCP029033"/>
</dbReference>
<evidence type="ECO:0000313" key="3">
    <source>
        <dbReference type="Proteomes" id="UP000886748"/>
    </source>
</evidence>
<proteinExistence type="predicted"/>
<reference evidence="2" key="2">
    <citation type="journal article" date="2021" name="PeerJ">
        <title>Extensive microbial diversity within the chicken gut microbiome revealed by metagenomics and culture.</title>
        <authorList>
            <person name="Gilroy R."/>
            <person name="Ravi A."/>
            <person name="Getino M."/>
            <person name="Pursley I."/>
            <person name="Horton D.L."/>
            <person name="Alikhan N.F."/>
            <person name="Baker D."/>
            <person name="Gharbi K."/>
            <person name="Hall N."/>
            <person name="Watson M."/>
            <person name="Adriaenssens E.M."/>
            <person name="Foster-Nyarko E."/>
            <person name="Jarju S."/>
            <person name="Secka A."/>
            <person name="Antonio M."/>
            <person name="Oren A."/>
            <person name="Chaudhuri R.R."/>
            <person name="La Ragione R."/>
            <person name="Hildebrand F."/>
            <person name="Pallen M.J."/>
        </authorList>
    </citation>
    <scope>NUCLEOTIDE SEQUENCE</scope>
    <source>
        <strain evidence="2">CHK154-7741</strain>
    </source>
</reference>
<dbReference type="Proteomes" id="UP000886748">
    <property type="component" value="Unassembled WGS sequence"/>
</dbReference>
<gene>
    <name evidence="2" type="ORF">IAD26_02120</name>
</gene>
<dbReference type="InterPro" id="IPR052022">
    <property type="entry name" value="26kDa_periplasmic_antigen"/>
</dbReference>
<keyword evidence="1" id="KW-0812">Transmembrane</keyword>